<dbReference type="InterPro" id="IPR036852">
    <property type="entry name" value="Peptidase_S8/S53_dom_sf"/>
</dbReference>
<accession>A0A7J6LFH8</accession>
<dbReference type="OrthoDB" id="300641at2759"/>
<gene>
    <name evidence="3" type="primary">SUB2_22</name>
    <name evidence="3" type="ORF">FOL47_008244</name>
</gene>
<organism evidence="3 4">
    <name type="scientific">Perkinsus chesapeaki</name>
    <name type="common">Clam parasite</name>
    <name type="synonym">Perkinsus andrewsi</name>
    <dbReference type="NCBI Taxonomy" id="330153"/>
    <lineage>
        <taxon>Eukaryota</taxon>
        <taxon>Sar</taxon>
        <taxon>Alveolata</taxon>
        <taxon>Perkinsozoa</taxon>
        <taxon>Perkinsea</taxon>
        <taxon>Perkinsida</taxon>
        <taxon>Perkinsidae</taxon>
        <taxon>Perkinsus</taxon>
    </lineage>
</organism>
<keyword evidence="4" id="KW-1185">Reference proteome</keyword>
<evidence type="ECO:0000313" key="3">
    <source>
        <dbReference type="EMBL" id="KAF4657906.1"/>
    </source>
</evidence>
<protein>
    <recommendedName>
        <fullName evidence="2">subtilisin</fullName>
        <ecNumber evidence="2">3.4.21.62</ecNumber>
    </recommendedName>
</protein>
<dbReference type="AlphaFoldDB" id="A0A7J6LFH8"/>
<dbReference type="Gene3D" id="3.40.50.200">
    <property type="entry name" value="Peptidase S8/S53 domain"/>
    <property type="match status" value="1"/>
</dbReference>
<dbReference type="Proteomes" id="UP000591131">
    <property type="component" value="Unassembled WGS sequence"/>
</dbReference>
<comment type="caution">
    <text evidence="3">The sequence shown here is derived from an EMBL/GenBank/DDBJ whole genome shotgun (WGS) entry which is preliminary data.</text>
</comment>
<evidence type="ECO:0000256" key="1">
    <source>
        <dbReference type="ARBA" id="ARBA00023529"/>
    </source>
</evidence>
<name>A0A7J6LFH8_PERCH</name>
<dbReference type="GO" id="GO:0006508">
    <property type="term" value="P:proteolysis"/>
    <property type="evidence" value="ECO:0007669"/>
    <property type="project" value="InterPro"/>
</dbReference>
<evidence type="ECO:0000256" key="2">
    <source>
        <dbReference type="ARBA" id="ARBA00023619"/>
    </source>
</evidence>
<comment type="catalytic activity">
    <reaction evidence="1">
        <text>Hydrolysis of proteins with broad specificity for peptide bonds, and a preference for a large uncharged residue in P1. Hydrolyzes peptide amides.</text>
        <dbReference type="EC" id="3.4.21.62"/>
    </reaction>
</comment>
<proteinExistence type="predicted"/>
<dbReference type="SUPFAM" id="SSF52743">
    <property type="entry name" value="Subtilisin-like"/>
    <property type="match status" value="1"/>
</dbReference>
<dbReference type="EMBL" id="JAAPAO010000518">
    <property type="protein sequence ID" value="KAF4657906.1"/>
    <property type="molecule type" value="Genomic_DNA"/>
</dbReference>
<dbReference type="EC" id="3.4.21.62" evidence="2"/>
<reference evidence="3 4" key="1">
    <citation type="submission" date="2020-04" db="EMBL/GenBank/DDBJ databases">
        <title>Perkinsus chesapeaki whole genome sequence.</title>
        <authorList>
            <person name="Bogema D.R."/>
        </authorList>
    </citation>
    <scope>NUCLEOTIDE SEQUENCE [LARGE SCALE GENOMIC DNA]</scope>
    <source>
        <strain evidence="3">ATCC PRA-425</strain>
    </source>
</reference>
<evidence type="ECO:0000313" key="4">
    <source>
        <dbReference type="Proteomes" id="UP000591131"/>
    </source>
</evidence>
<sequence>MRFLSALPPIWLAASQGIYDDSSIVSIIHDDGSLVDVANIPTLLADAGVEGDQRVASFLLTSLVRTLKFAQCQIVPTSVDTLSNVDLCAYLNETRRYLSNHVIVCGKNVIGRMTRIDNKLNVDDPRSRWQYFLRRMGMRDVWELLQEYPRKNVTVAVIDQGVDFTDQDLAPLKSSFVTSDGKAIDGGWNFWTNSSKLTV</sequence>
<dbReference type="GO" id="GO:0004252">
    <property type="term" value="F:serine-type endopeptidase activity"/>
    <property type="evidence" value="ECO:0007669"/>
    <property type="project" value="UniProtKB-EC"/>
</dbReference>